<feature type="domain" description="C2H2-type" evidence="2">
    <location>
        <begin position="209"/>
        <end position="232"/>
    </location>
</feature>
<evidence type="ECO:0000313" key="4">
    <source>
        <dbReference type="Proteomes" id="UP000483672"/>
    </source>
</evidence>
<protein>
    <recommendedName>
        <fullName evidence="2">C2H2-type domain-containing protein</fullName>
    </recommendedName>
</protein>
<comment type="caution">
    <text evidence="3">The sequence shown here is derived from an EMBL/GenBank/DDBJ whole genome shotgun (WGS) entry which is preliminary data.</text>
</comment>
<feature type="compositionally biased region" description="Polar residues" evidence="1">
    <location>
        <begin position="75"/>
        <end position="108"/>
    </location>
</feature>
<dbReference type="SMART" id="SM00355">
    <property type="entry name" value="ZnF_C2H2"/>
    <property type="match status" value="2"/>
</dbReference>
<evidence type="ECO:0000259" key="2">
    <source>
        <dbReference type="PROSITE" id="PS00028"/>
    </source>
</evidence>
<reference evidence="3 4" key="1">
    <citation type="submission" date="2019-06" db="EMBL/GenBank/DDBJ databases">
        <authorList>
            <person name="Palmer J.M."/>
        </authorList>
    </citation>
    <scope>NUCLEOTIDE SEQUENCE [LARGE SCALE GENOMIC DNA]</scope>
    <source>
        <strain evidence="3 4">TWF191</strain>
    </source>
</reference>
<evidence type="ECO:0000256" key="1">
    <source>
        <dbReference type="SAM" id="MobiDB-lite"/>
    </source>
</evidence>
<dbReference type="InterPro" id="IPR013087">
    <property type="entry name" value="Znf_C2H2_type"/>
</dbReference>
<accession>A0A7C8R4R7</accession>
<dbReference type="AlphaFoldDB" id="A0A7C8R4R7"/>
<organism evidence="3 4">
    <name type="scientific">Orbilia oligospora</name>
    <name type="common">Nematode-trapping fungus</name>
    <name type="synonym">Arthrobotrys oligospora</name>
    <dbReference type="NCBI Taxonomy" id="2813651"/>
    <lineage>
        <taxon>Eukaryota</taxon>
        <taxon>Fungi</taxon>
        <taxon>Dikarya</taxon>
        <taxon>Ascomycota</taxon>
        <taxon>Pezizomycotina</taxon>
        <taxon>Orbiliomycetes</taxon>
        <taxon>Orbiliales</taxon>
        <taxon>Orbiliaceae</taxon>
        <taxon>Orbilia</taxon>
    </lineage>
</organism>
<gene>
    <name evidence="3" type="ORF">TWF191_008710</name>
</gene>
<feature type="region of interest" description="Disordered" evidence="1">
    <location>
        <begin position="71"/>
        <end position="132"/>
    </location>
</feature>
<dbReference type="Proteomes" id="UP000483672">
    <property type="component" value="Unassembled WGS sequence"/>
</dbReference>
<name>A0A7C8R4R7_ORBOL</name>
<feature type="region of interest" description="Disordered" evidence="1">
    <location>
        <begin position="1"/>
        <end position="27"/>
    </location>
</feature>
<sequence>MQPFQHPALYSKGNSPNEHSYDPSGPFQQDEWLYSSCNTVPGTQTDHRLFSGQPGCISLYNTAIGSHIPHEVGHGQQNMDYSSRNWPNQGRHTQNNYTIGYPQDNSSLGVHPMDQDVSPQPGPPQSAEISLPEKPPDVYVLDAPSHSYQSLSEDRGIALYPDLSEPDNVPSQILEQFNSKLRHGVLTRNYPSARKRRKGTTGGGEGLKCGVSGCLAGFGNRDALRRHMLCQHVSQYKFLAPCPFMGCDSFRKSGTEGAAKQNIILHLKQKHADALNSGIPINYQIIKVKKPDFDINDAPNF</sequence>
<proteinExistence type="predicted"/>
<evidence type="ECO:0000313" key="3">
    <source>
        <dbReference type="EMBL" id="KAF3230869.1"/>
    </source>
</evidence>
<dbReference type="EMBL" id="WIPF01000006">
    <property type="protein sequence ID" value="KAF3230869.1"/>
    <property type="molecule type" value="Genomic_DNA"/>
</dbReference>
<dbReference type="PROSITE" id="PS00028">
    <property type="entry name" value="ZINC_FINGER_C2H2_1"/>
    <property type="match status" value="1"/>
</dbReference>